<dbReference type="Pfam" id="PF00789">
    <property type="entry name" value="UBX"/>
    <property type="match status" value="1"/>
</dbReference>
<dbReference type="SUPFAM" id="SSF54236">
    <property type="entry name" value="Ubiquitin-like"/>
    <property type="match status" value="1"/>
</dbReference>
<protein>
    <recommendedName>
        <fullName evidence="3">UBX domain-containing protein</fullName>
    </recommendedName>
</protein>
<feature type="compositionally biased region" description="Polar residues" evidence="2">
    <location>
        <begin position="291"/>
        <end position="308"/>
    </location>
</feature>
<dbReference type="InterPro" id="IPR029071">
    <property type="entry name" value="Ubiquitin-like_domsf"/>
</dbReference>
<evidence type="ECO:0000313" key="5">
    <source>
        <dbReference type="Proteomes" id="UP001291926"/>
    </source>
</evidence>
<feature type="region of interest" description="Disordered" evidence="2">
    <location>
        <begin position="474"/>
        <end position="506"/>
    </location>
</feature>
<dbReference type="CDD" id="cd14351">
    <property type="entry name" value="UBA_Ubx1_like"/>
    <property type="match status" value="1"/>
</dbReference>
<evidence type="ECO:0000313" key="4">
    <source>
        <dbReference type="EMBL" id="KAK4488249.1"/>
    </source>
</evidence>
<reference evidence="4 5" key="1">
    <citation type="journal article" date="2023" name="bioRxiv">
        <title>Genome report: Whole genome sequence and annotation of Penstemon davidsonii.</title>
        <authorList>
            <person name="Ostevik K.L."/>
            <person name="Alabady M."/>
            <person name="Zhang M."/>
            <person name="Rausher M.D."/>
        </authorList>
    </citation>
    <scope>NUCLEOTIDE SEQUENCE [LARGE SCALE GENOMIC DNA]</scope>
    <source>
        <strain evidence="4">DNT005</strain>
        <tissue evidence="4">Whole leaf</tissue>
    </source>
</reference>
<feature type="compositionally biased region" description="Acidic residues" evidence="2">
    <location>
        <begin position="163"/>
        <end position="173"/>
    </location>
</feature>
<organism evidence="4 5">
    <name type="scientific">Penstemon davidsonii</name>
    <dbReference type="NCBI Taxonomy" id="160366"/>
    <lineage>
        <taxon>Eukaryota</taxon>
        <taxon>Viridiplantae</taxon>
        <taxon>Streptophyta</taxon>
        <taxon>Embryophyta</taxon>
        <taxon>Tracheophyta</taxon>
        <taxon>Spermatophyta</taxon>
        <taxon>Magnoliopsida</taxon>
        <taxon>eudicotyledons</taxon>
        <taxon>Gunneridae</taxon>
        <taxon>Pentapetalae</taxon>
        <taxon>asterids</taxon>
        <taxon>lamiids</taxon>
        <taxon>Lamiales</taxon>
        <taxon>Plantaginaceae</taxon>
        <taxon>Cheloneae</taxon>
        <taxon>Penstemon</taxon>
    </lineage>
</organism>
<dbReference type="InterPro" id="IPR050730">
    <property type="entry name" value="UBX_domain-protein"/>
</dbReference>
<dbReference type="EMBL" id="JAYDYQ010001088">
    <property type="protein sequence ID" value="KAK4488249.1"/>
    <property type="molecule type" value="Genomic_DNA"/>
</dbReference>
<comment type="caution">
    <text evidence="4">The sequence shown here is derived from an EMBL/GenBank/DDBJ whole genome shotgun (WGS) entry which is preliminary data.</text>
</comment>
<dbReference type="SUPFAM" id="SSF46934">
    <property type="entry name" value="UBA-like"/>
    <property type="match status" value="1"/>
</dbReference>
<dbReference type="InterPro" id="IPR003903">
    <property type="entry name" value="UIM_dom"/>
</dbReference>
<dbReference type="Gene3D" id="1.10.8.10">
    <property type="entry name" value="DNA helicase RuvA subunit, C-terminal domain"/>
    <property type="match status" value="1"/>
</dbReference>
<evidence type="ECO:0000256" key="1">
    <source>
        <dbReference type="ARBA" id="ARBA00022786"/>
    </source>
</evidence>
<dbReference type="PROSITE" id="PS50033">
    <property type="entry name" value="UBX"/>
    <property type="match status" value="1"/>
</dbReference>
<evidence type="ECO:0000259" key="3">
    <source>
        <dbReference type="PROSITE" id="PS50033"/>
    </source>
</evidence>
<accession>A0ABR0DGT2</accession>
<dbReference type="Pfam" id="PF14555">
    <property type="entry name" value="UBA_4"/>
    <property type="match status" value="1"/>
</dbReference>
<name>A0ABR0DGT2_9LAMI</name>
<dbReference type="Proteomes" id="UP001291926">
    <property type="component" value="Unassembled WGS sequence"/>
</dbReference>
<feature type="compositionally biased region" description="Basic and acidic residues" evidence="2">
    <location>
        <begin position="261"/>
        <end position="273"/>
    </location>
</feature>
<evidence type="ECO:0000256" key="2">
    <source>
        <dbReference type="SAM" id="MobiDB-lite"/>
    </source>
</evidence>
<proteinExistence type="predicted"/>
<dbReference type="CDD" id="cd01767">
    <property type="entry name" value="UBX"/>
    <property type="match status" value="1"/>
</dbReference>
<dbReference type="InterPro" id="IPR001012">
    <property type="entry name" value="UBX_dom"/>
</dbReference>
<feature type="domain" description="UBX" evidence="3">
    <location>
        <begin position="505"/>
        <end position="583"/>
    </location>
</feature>
<dbReference type="SMART" id="SM00166">
    <property type="entry name" value="UBX"/>
    <property type="match status" value="1"/>
</dbReference>
<dbReference type="InterPro" id="IPR009060">
    <property type="entry name" value="UBA-like_sf"/>
</dbReference>
<sequence>MASPDREAIETFMSITGVSEAVAIQKLEEHLGNLNEAVNAHFSEGDRSISQEASFDAAPDDAMDIDDPIPFESRISPSLLPFARDLNPFSLIDRTFNRSIFDSGTDILSRSPFVSHPREVREIPIEVKDGIGASGQSESAPIIEEVTETIHGHGPEIRGTVIIDDDDDDDDDNNRDIPNAPITQIGPSAPSIVDMPDYSNDIEEEMIRAAIEASKQDAAMSNQKHDDHIDLRDPTPQPGQSHMADAELADAVSLSLQTAEREKALREGGKVEATETEAWKPAASEEAMELPSSNGRQSKLEVGSSSIQDEAEDVEELPLVRHRRRRVSSVPVDTTEDIDEVDVTAPLSPRQHDHIHGSQHSARDFPSDEWGGISSEEHDEAVMLEAAMFGGIPERSGYNFSHVPHQLMQNGLDGVVGSYPSRIVRPPSPSLTAQRLIREQQDDEYLASLQADREKELKAKEEAEAALAEERCKEEELHKKLQEEQETERQLAAKEASLPQEPTPDNENVVNLLVRMPDGSRRGRRFLKSDKLQFLFDFIDVGRVVKPGSYRLVRPYPRRAFSDGESTATLNELGLTSKQEALYLELI</sequence>
<gene>
    <name evidence="4" type="ORF">RD792_003996</name>
</gene>
<feature type="region of interest" description="Disordered" evidence="2">
    <location>
        <begin position="153"/>
        <end position="191"/>
    </location>
</feature>
<feature type="region of interest" description="Disordered" evidence="2">
    <location>
        <begin position="214"/>
        <end position="243"/>
    </location>
</feature>
<feature type="compositionally biased region" description="Basic and acidic residues" evidence="2">
    <location>
        <begin position="223"/>
        <end position="233"/>
    </location>
</feature>
<dbReference type="PANTHER" id="PTHR23322">
    <property type="entry name" value="FAS-ASSOCIATED PROTEIN"/>
    <property type="match status" value="1"/>
</dbReference>
<keyword evidence="1" id="KW-0833">Ubl conjugation pathway</keyword>
<feature type="region of interest" description="Disordered" evidence="2">
    <location>
        <begin position="261"/>
        <end position="311"/>
    </location>
</feature>
<dbReference type="PANTHER" id="PTHR23322:SF93">
    <property type="entry name" value="UBX DOMAIN-CONTAINING PROTEIN 8"/>
    <property type="match status" value="1"/>
</dbReference>
<dbReference type="PROSITE" id="PS50330">
    <property type="entry name" value="UIM"/>
    <property type="match status" value="1"/>
</dbReference>
<feature type="compositionally biased region" description="Basic and acidic residues" evidence="2">
    <location>
        <begin position="474"/>
        <end position="492"/>
    </location>
</feature>
<keyword evidence="5" id="KW-1185">Reference proteome</keyword>
<dbReference type="Gene3D" id="3.10.20.90">
    <property type="entry name" value="Phosphatidylinositol 3-kinase Catalytic Subunit, Chain A, domain 1"/>
    <property type="match status" value="1"/>
</dbReference>